<evidence type="ECO:0000313" key="8">
    <source>
        <dbReference type="EMBL" id="PIS42737.1"/>
    </source>
</evidence>
<evidence type="ECO:0000256" key="4">
    <source>
        <dbReference type="ARBA" id="ARBA00023235"/>
    </source>
</evidence>
<feature type="domain" description="tRNA pseudouridylate synthase B C-terminal" evidence="7">
    <location>
        <begin position="174"/>
        <end position="214"/>
    </location>
</feature>
<dbReference type="EC" id="5.4.99.25" evidence="5"/>
<dbReference type="PANTHER" id="PTHR13767">
    <property type="entry name" value="TRNA-PSEUDOURIDINE SYNTHASE"/>
    <property type="match status" value="1"/>
</dbReference>
<reference evidence="8 9" key="1">
    <citation type="submission" date="2017-09" db="EMBL/GenBank/DDBJ databases">
        <title>Depth-based differentiation of microbial function through sediment-hosted aquifers and enrichment of novel symbionts in the deep terrestrial subsurface.</title>
        <authorList>
            <person name="Probst A.J."/>
            <person name="Ladd B."/>
            <person name="Jarett J.K."/>
            <person name="Geller-Mcgrath D.E."/>
            <person name="Sieber C.M."/>
            <person name="Emerson J.B."/>
            <person name="Anantharaman K."/>
            <person name="Thomas B.C."/>
            <person name="Malmstrom R."/>
            <person name="Stieglmeier M."/>
            <person name="Klingl A."/>
            <person name="Woyke T."/>
            <person name="Ryan C.M."/>
            <person name="Banfield J.F."/>
        </authorList>
    </citation>
    <scope>NUCLEOTIDE SEQUENCE [LARGE SCALE GENOMIC DNA]</scope>
    <source>
        <strain evidence="8">CG08_land_8_20_14_0_20_40_16</strain>
    </source>
</reference>
<evidence type="ECO:0000256" key="3">
    <source>
        <dbReference type="ARBA" id="ARBA00022694"/>
    </source>
</evidence>
<dbReference type="Proteomes" id="UP000231542">
    <property type="component" value="Unassembled WGS sequence"/>
</dbReference>
<dbReference type="NCBIfam" id="TIGR00431">
    <property type="entry name" value="TruB"/>
    <property type="match status" value="1"/>
</dbReference>
<dbReference type="InterPro" id="IPR032819">
    <property type="entry name" value="TruB_C"/>
</dbReference>
<protein>
    <recommendedName>
        <fullName evidence="5">tRNA pseudouridine synthase B</fullName>
        <ecNumber evidence="5">5.4.99.25</ecNumber>
    </recommendedName>
    <alternativeName>
        <fullName evidence="5">tRNA pseudouridine(55) synthase</fullName>
        <shortName evidence="5">Psi55 synthase</shortName>
    </alternativeName>
    <alternativeName>
        <fullName evidence="5">tRNA pseudouridylate synthase</fullName>
    </alternativeName>
    <alternativeName>
        <fullName evidence="5">tRNA-uridine isomerase</fullName>
    </alternativeName>
</protein>
<dbReference type="GO" id="GO:0160148">
    <property type="term" value="F:tRNA pseudouridine(55) synthase activity"/>
    <property type="evidence" value="ECO:0007669"/>
    <property type="project" value="UniProtKB-EC"/>
</dbReference>
<organism evidence="8 9">
    <name type="scientific">Candidatus Kerfeldbacteria bacterium CG08_land_8_20_14_0_20_40_16</name>
    <dbReference type="NCBI Taxonomy" id="2014244"/>
    <lineage>
        <taxon>Bacteria</taxon>
        <taxon>Candidatus Kerfeldiibacteriota</taxon>
    </lineage>
</organism>
<evidence type="ECO:0000259" key="6">
    <source>
        <dbReference type="Pfam" id="PF01509"/>
    </source>
</evidence>
<dbReference type="InterPro" id="IPR002501">
    <property type="entry name" value="PsdUridine_synth_N"/>
</dbReference>
<evidence type="ECO:0000256" key="1">
    <source>
        <dbReference type="ARBA" id="ARBA00000385"/>
    </source>
</evidence>
<comment type="catalytic activity">
    <reaction evidence="1 5">
        <text>uridine(55) in tRNA = pseudouridine(55) in tRNA</text>
        <dbReference type="Rhea" id="RHEA:42532"/>
        <dbReference type="Rhea" id="RHEA-COMP:10101"/>
        <dbReference type="Rhea" id="RHEA-COMP:10102"/>
        <dbReference type="ChEBI" id="CHEBI:65314"/>
        <dbReference type="ChEBI" id="CHEBI:65315"/>
        <dbReference type="EC" id="5.4.99.25"/>
    </reaction>
</comment>
<evidence type="ECO:0000259" key="7">
    <source>
        <dbReference type="Pfam" id="PF16198"/>
    </source>
</evidence>
<keyword evidence="4 5" id="KW-0413">Isomerase</keyword>
<dbReference type="GO" id="GO:0003723">
    <property type="term" value="F:RNA binding"/>
    <property type="evidence" value="ECO:0007669"/>
    <property type="project" value="InterPro"/>
</dbReference>
<dbReference type="AlphaFoldDB" id="A0A2H0YW68"/>
<comment type="similarity">
    <text evidence="2 5">Belongs to the pseudouridine synthase TruB family. Type 1 subfamily.</text>
</comment>
<dbReference type="EMBL" id="PEXU01000023">
    <property type="protein sequence ID" value="PIS42737.1"/>
    <property type="molecule type" value="Genomic_DNA"/>
</dbReference>
<name>A0A2H0YW68_9BACT</name>
<dbReference type="GO" id="GO:1990481">
    <property type="term" value="P:mRNA pseudouridine synthesis"/>
    <property type="evidence" value="ECO:0007669"/>
    <property type="project" value="TreeGrafter"/>
</dbReference>
<dbReference type="Pfam" id="PF16198">
    <property type="entry name" value="TruB_C_2"/>
    <property type="match status" value="1"/>
</dbReference>
<sequence>MMNKILAIYKPKGPTSHDIINQLRKITGIKKIGHAGTLDPLARGVLVVGIGREATKRLNNVVQKEKEYIATIKLGEESTTDDQEGAKKKTKVAKKPMLAEVKKTVSRFKGEISQRPPDYSAVKIKGKKAYQLARKGEKVNLASRKVEIKEIEILQYQWPYLRLRAVTGPGVYIRSLARDIGSKLQTGALLADLERTRVGSFTKEKSIQLEELKNG</sequence>
<dbReference type="InterPro" id="IPR020103">
    <property type="entry name" value="PsdUridine_synth_cat_dom_sf"/>
</dbReference>
<dbReference type="HAMAP" id="MF_01080">
    <property type="entry name" value="TruB_bact"/>
    <property type="match status" value="1"/>
</dbReference>
<accession>A0A2H0YW68</accession>
<dbReference type="SUPFAM" id="SSF55120">
    <property type="entry name" value="Pseudouridine synthase"/>
    <property type="match status" value="1"/>
</dbReference>
<comment type="function">
    <text evidence="5">Responsible for synthesis of pseudouridine from uracil-55 in the psi GC loop of transfer RNAs.</text>
</comment>
<dbReference type="CDD" id="cd02573">
    <property type="entry name" value="PseudoU_synth_EcTruB"/>
    <property type="match status" value="1"/>
</dbReference>
<dbReference type="Gene3D" id="3.30.2350.10">
    <property type="entry name" value="Pseudouridine synthase"/>
    <property type="match status" value="1"/>
</dbReference>
<gene>
    <name evidence="5 8" type="primary">truB</name>
    <name evidence="8" type="ORF">COT24_01945</name>
</gene>
<keyword evidence="3 5" id="KW-0819">tRNA processing</keyword>
<evidence type="ECO:0000256" key="5">
    <source>
        <dbReference type="HAMAP-Rule" id="MF_01080"/>
    </source>
</evidence>
<feature type="active site" description="Nucleophile" evidence="5">
    <location>
        <position position="39"/>
    </location>
</feature>
<dbReference type="Pfam" id="PF01509">
    <property type="entry name" value="TruB_N"/>
    <property type="match status" value="1"/>
</dbReference>
<evidence type="ECO:0000313" key="9">
    <source>
        <dbReference type="Proteomes" id="UP000231542"/>
    </source>
</evidence>
<comment type="caution">
    <text evidence="8">The sequence shown here is derived from an EMBL/GenBank/DDBJ whole genome shotgun (WGS) entry which is preliminary data.</text>
</comment>
<evidence type="ECO:0000256" key="2">
    <source>
        <dbReference type="ARBA" id="ARBA00005642"/>
    </source>
</evidence>
<dbReference type="GO" id="GO:0031119">
    <property type="term" value="P:tRNA pseudouridine synthesis"/>
    <property type="evidence" value="ECO:0007669"/>
    <property type="project" value="UniProtKB-UniRule"/>
</dbReference>
<dbReference type="PANTHER" id="PTHR13767:SF2">
    <property type="entry name" value="PSEUDOURIDYLATE SYNTHASE TRUB1"/>
    <property type="match status" value="1"/>
</dbReference>
<dbReference type="InterPro" id="IPR014780">
    <property type="entry name" value="tRNA_psdUridine_synth_TruB"/>
</dbReference>
<feature type="domain" description="Pseudouridine synthase II N-terminal" evidence="6">
    <location>
        <begin position="24"/>
        <end position="173"/>
    </location>
</feature>
<proteinExistence type="inferred from homology"/>